<dbReference type="Pfam" id="PF13508">
    <property type="entry name" value="Acetyltransf_7"/>
    <property type="match status" value="1"/>
</dbReference>
<dbReference type="HOGENOM" id="CLU_081840_0_0_5"/>
<dbReference type="eggNOG" id="COG3153">
    <property type="taxonomic scope" value="Bacteria"/>
</dbReference>
<dbReference type="InterPro" id="IPR016181">
    <property type="entry name" value="Acyl_CoA_acyltransferase"/>
</dbReference>
<reference evidence="2 3" key="1">
    <citation type="journal article" date="2012" name="Stand. Genomic Sci.">
        <title>Complete genome sequence of Liberibacter crescens BT-1.</title>
        <authorList>
            <person name="Leonard M.T."/>
            <person name="Fagen J.R."/>
            <person name="Davis-Richardson A.G."/>
            <person name="Davis M.J."/>
            <person name="Triplett E.W."/>
        </authorList>
    </citation>
    <scope>NUCLEOTIDE SEQUENCE [LARGE SCALE GENOMIC DNA]</scope>
    <source>
        <strain evidence="2 3">BT-1</strain>
    </source>
</reference>
<dbReference type="Proteomes" id="UP000010799">
    <property type="component" value="Chromosome"/>
</dbReference>
<dbReference type="InterPro" id="IPR000182">
    <property type="entry name" value="GNAT_dom"/>
</dbReference>
<gene>
    <name evidence="2" type="ordered locus">B488_08380</name>
</gene>
<dbReference type="PATRIC" id="fig|1215343.11.peg.864"/>
<proteinExistence type="predicted"/>
<dbReference type="SUPFAM" id="SSF55729">
    <property type="entry name" value="Acyl-CoA N-acyltransferases (Nat)"/>
    <property type="match status" value="1"/>
</dbReference>
<dbReference type="GO" id="GO:0016747">
    <property type="term" value="F:acyltransferase activity, transferring groups other than amino-acyl groups"/>
    <property type="evidence" value="ECO:0007669"/>
    <property type="project" value="InterPro"/>
</dbReference>
<feature type="domain" description="N-acetyltransferase" evidence="1">
    <location>
        <begin position="5"/>
        <end position="150"/>
    </location>
</feature>
<sequence length="168" mass="19066">MKKFLNFFSESPCYDSVILMINEEAFGPGRFARTAMRLREQGEHDRQVSFVCEHDQAIVASVRMTPIIISDVKGYMLGPLAVRSSYAKQGIGRKLVQLAVDSSKENGSEVVLLIGDPAYYKQIGFQQIKEKTLELPGPVNPRKLMFYPLVENVSERLKGVVRWRKIDL</sequence>
<dbReference type="RefSeq" id="WP_015273257.1">
    <property type="nucleotide sequence ID" value="NC_019907.1"/>
</dbReference>
<keyword evidence="2" id="KW-0808">Transferase</keyword>
<organism evidence="2 3">
    <name type="scientific">Liberibacter crescens (strain BT-1)</name>
    <dbReference type="NCBI Taxonomy" id="1215343"/>
    <lineage>
        <taxon>Bacteria</taxon>
        <taxon>Pseudomonadati</taxon>
        <taxon>Pseudomonadota</taxon>
        <taxon>Alphaproteobacteria</taxon>
        <taxon>Hyphomicrobiales</taxon>
        <taxon>Rhizobiaceae</taxon>
        <taxon>Liberibacter</taxon>
    </lineage>
</organism>
<dbReference type="Gene3D" id="3.40.630.30">
    <property type="match status" value="1"/>
</dbReference>
<dbReference type="STRING" id="1215343.B488_08380"/>
<dbReference type="EMBL" id="CP003789">
    <property type="protein sequence ID" value="AGA64830.1"/>
    <property type="molecule type" value="Genomic_DNA"/>
</dbReference>
<evidence type="ECO:0000259" key="1">
    <source>
        <dbReference type="PROSITE" id="PS51186"/>
    </source>
</evidence>
<keyword evidence="3" id="KW-1185">Reference proteome</keyword>
<accession>L0EVE5</accession>
<dbReference type="KEGG" id="lcc:B488_08380"/>
<dbReference type="CDD" id="cd04301">
    <property type="entry name" value="NAT_SF"/>
    <property type="match status" value="1"/>
</dbReference>
<evidence type="ECO:0000313" key="3">
    <source>
        <dbReference type="Proteomes" id="UP000010799"/>
    </source>
</evidence>
<name>L0EVE5_LIBCB</name>
<dbReference type="AlphaFoldDB" id="L0EVE5"/>
<protein>
    <submittedName>
        <fullName evidence="2">Putative acetyltransferase protein</fullName>
    </submittedName>
</protein>
<evidence type="ECO:0000313" key="2">
    <source>
        <dbReference type="EMBL" id="AGA64830.1"/>
    </source>
</evidence>
<dbReference type="PROSITE" id="PS51186">
    <property type="entry name" value="GNAT"/>
    <property type="match status" value="1"/>
</dbReference>